<protein>
    <recommendedName>
        <fullName evidence="1">S100/CaBP-9k-type calcium binding subdomain domain-containing protein</fullName>
    </recommendedName>
</protein>
<keyword evidence="3" id="KW-1185">Reference proteome</keyword>
<reference evidence="2" key="1">
    <citation type="submission" date="2025-08" db="UniProtKB">
        <authorList>
            <consortium name="Ensembl"/>
        </authorList>
    </citation>
    <scope>IDENTIFICATION</scope>
</reference>
<dbReference type="STRING" id="409849.ENSPMGP00000017665"/>
<dbReference type="AlphaFoldDB" id="A0A3B4ALU7"/>
<dbReference type="Ensembl" id="ENSPMGT00000018848.1">
    <property type="protein sequence ID" value="ENSPMGP00000017665.1"/>
    <property type="gene ID" value="ENSPMGG00000014449.1"/>
</dbReference>
<dbReference type="InterPro" id="IPR013787">
    <property type="entry name" value="S100_Ca-bd_sub"/>
</dbReference>
<evidence type="ECO:0000259" key="1">
    <source>
        <dbReference type="SMART" id="SM01394"/>
    </source>
</evidence>
<dbReference type="Proteomes" id="UP000261520">
    <property type="component" value="Unplaced"/>
</dbReference>
<dbReference type="InterPro" id="IPR011992">
    <property type="entry name" value="EF-hand-dom_pair"/>
</dbReference>
<dbReference type="SUPFAM" id="SSF47473">
    <property type="entry name" value="EF-hand"/>
    <property type="match status" value="1"/>
</dbReference>
<proteinExistence type="predicted"/>
<accession>A0A3B4ALU7</accession>
<organism evidence="2 3">
    <name type="scientific">Periophthalmus magnuspinnatus</name>
    <dbReference type="NCBI Taxonomy" id="409849"/>
    <lineage>
        <taxon>Eukaryota</taxon>
        <taxon>Metazoa</taxon>
        <taxon>Chordata</taxon>
        <taxon>Craniata</taxon>
        <taxon>Vertebrata</taxon>
        <taxon>Euteleostomi</taxon>
        <taxon>Actinopterygii</taxon>
        <taxon>Neopterygii</taxon>
        <taxon>Teleostei</taxon>
        <taxon>Neoteleostei</taxon>
        <taxon>Acanthomorphata</taxon>
        <taxon>Gobiaria</taxon>
        <taxon>Gobiiformes</taxon>
        <taxon>Gobioidei</taxon>
        <taxon>Gobiidae</taxon>
        <taxon>Oxudercinae</taxon>
        <taxon>Periophthalmus</taxon>
    </lineage>
</organism>
<sequence>MSPQYSELELALNTLVSEFHKASDNKATMNTTQFQTLLSNQMPALSKTLESDDGMGKLLQKMGVQSGQEVSFENFWSLINSQATTLFDATPKEKGVNCTCEVM</sequence>
<evidence type="ECO:0000313" key="2">
    <source>
        <dbReference type="Ensembl" id="ENSPMGP00000017665.1"/>
    </source>
</evidence>
<dbReference type="Gene3D" id="1.10.238.10">
    <property type="entry name" value="EF-hand"/>
    <property type="match status" value="1"/>
</dbReference>
<name>A0A3B4ALU7_9GOBI</name>
<feature type="domain" description="S100/CaBP-9k-type calcium binding subdomain" evidence="1">
    <location>
        <begin position="8"/>
        <end position="47"/>
    </location>
</feature>
<reference evidence="2" key="2">
    <citation type="submission" date="2025-09" db="UniProtKB">
        <authorList>
            <consortium name="Ensembl"/>
        </authorList>
    </citation>
    <scope>IDENTIFICATION</scope>
</reference>
<dbReference type="SMART" id="SM01394">
    <property type="entry name" value="S_100"/>
    <property type="match status" value="1"/>
</dbReference>
<evidence type="ECO:0000313" key="3">
    <source>
        <dbReference type="Proteomes" id="UP000261520"/>
    </source>
</evidence>